<evidence type="ECO:0000259" key="1">
    <source>
        <dbReference type="PROSITE" id="PS50181"/>
    </source>
</evidence>
<dbReference type="OrthoDB" id="1425548at2759"/>
<feature type="domain" description="F-box" evidence="1">
    <location>
        <begin position="16"/>
        <end position="64"/>
    </location>
</feature>
<evidence type="ECO:0000313" key="3">
    <source>
        <dbReference type="Proteomes" id="UP000242715"/>
    </source>
</evidence>
<dbReference type="PANTHER" id="PTHR31293:SF12">
    <property type="entry name" value="RNI-LIKE SUPERFAMILY PROTEIN"/>
    <property type="match status" value="1"/>
</dbReference>
<dbReference type="InterPro" id="IPR053781">
    <property type="entry name" value="F-box_AtFBL13-like"/>
</dbReference>
<gene>
    <name evidence="2" type="ORF">TSUD_99310</name>
</gene>
<name>A0A2Z6NYB3_TRISU</name>
<keyword evidence="3" id="KW-1185">Reference proteome</keyword>
<accession>A0A2Z6NYB3</accession>
<dbReference type="AlphaFoldDB" id="A0A2Z6NYB3"/>
<proteinExistence type="predicted"/>
<reference evidence="3" key="1">
    <citation type="journal article" date="2017" name="Front. Plant Sci.">
        <title>Climate Clever Clovers: New Paradigm to Reduce the Environmental Footprint of Ruminants by Breeding Low Methanogenic Forages Utilizing Haplotype Variation.</title>
        <authorList>
            <person name="Kaur P."/>
            <person name="Appels R."/>
            <person name="Bayer P.E."/>
            <person name="Keeble-Gagnere G."/>
            <person name="Wang J."/>
            <person name="Hirakawa H."/>
            <person name="Shirasawa K."/>
            <person name="Vercoe P."/>
            <person name="Stefanova K."/>
            <person name="Durmic Z."/>
            <person name="Nichols P."/>
            <person name="Revell C."/>
            <person name="Isobe S.N."/>
            <person name="Edwards D."/>
            <person name="Erskine W."/>
        </authorList>
    </citation>
    <scope>NUCLEOTIDE SEQUENCE [LARGE SCALE GENOMIC DNA]</scope>
    <source>
        <strain evidence="3">cv. Daliak</strain>
    </source>
</reference>
<dbReference type="InterPro" id="IPR055294">
    <property type="entry name" value="FBL60-like"/>
</dbReference>
<dbReference type="EMBL" id="DF974420">
    <property type="protein sequence ID" value="GAU48416.1"/>
    <property type="molecule type" value="Genomic_DNA"/>
</dbReference>
<dbReference type="PANTHER" id="PTHR31293">
    <property type="entry name" value="RNI-LIKE SUPERFAMILY PROTEIN"/>
    <property type="match status" value="1"/>
</dbReference>
<dbReference type="InterPro" id="IPR036047">
    <property type="entry name" value="F-box-like_dom_sf"/>
</dbReference>
<dbReference type="Proteomes" id="UP000242715">
    <property type="component" value="Unassembled WGS sequence"/>
</dbReference>
<protein>
    <recommendedName>
        <fullName evidence="1">F-box domain-containing protein</fullName>
    </recommendedName>
</protein>
<dbReference type="SUPFAM" id="SSF81383">
    <property type="entry name" value="F-box domain"/>
    <property type="match status" value="1"/>
</dbReference>
<dbReference type="CDD" id="cd22160">
    <property type="entry name" value="F-box_AtFBL13-like"/>
    <property type="match status" value="1"/>
</dbReference>
<dbReference type="PROSITE" id="PS50181">
    <property type="entry name" value="FBOX"/>
    <property type="match status" value="1"/>
</dbReference>
<evidence type="ECO:0000313" key="2">
    <source>
        <dbReference type="EMBL" id="GAU48416.1"/>
    </source>
</evidence>
<sequence>MKKRKQSKVRFQKKEVDLISNLPDVLLTSIISLLPRTEGVRTSILSKRWKTLWKYSSHLSFDQRQMSKPSIEDYLQTSDPIMRLAIARCRKVAPKEEEFFDEISKAAMLITSIVDSHNGPLKTCSIRHLPESCASGDVVEWMKKLLVKELTLK</sequence>
<organism evidence="2 3">
    <name type="scientific">Trifolium subterraneum</name>
    <name type="common">Subterranean clover</name>
    <dbReference type="NCBI Taxonomy" id="3900"/>
    <lineage>
        <taxon>Eukaryota</taxon>
        <taxon>Viridiplantae</taxon>
        <taxon>Streptophyta</taxon>
        <taxon>Embryophyta</taxon>
        <taxon>Tracheophyta</taxon>
        <taxon>Spermatophyta</taxon>
        <taxon>Magnoliopsida</taxon>
        <taxon>eudicotyledons</taxon>
        <taxon>Gunneridae</taxon>
        <taxon>Pentapetalae</taxon>
        <taxon>rosids</taxon>
        <taxon>fabids</taxon>
        <taxon>Fabales</taxon>
        <taxon>Fabaceae</taxon>
        <taxon>Papilionoideae</taxon>
        <taxon>50 kb inversion clade</taxon>
        <taxon>NPAAA clade</taxon>
        <taxon>Hologalegina</taxon>
        <taxon>IRL clade</taxon>
        <taxon>Trifolieae</taxon>
        <taxon>Trifolium</taxon>
    </lineage>
</organism>
<dbReference type="Gene3D" id="1.20.1280.50">
    <property type="match status" value="1"/>
</dbReference>
<dbReference type="InterPro" id="IPR001810">
    <property type="entry name" value="F-box_dom"/>
</dbReference>
<dbReference type="Pfam" id="PF00646">
    <property type="entry name" value="F-box"/>
    <property type="match status" value="1"/>
</dbReference>